<evidence type="ECO:0008006" key="3">
    <source>
        <dbReference type="Google" id="ProtNLM"/>
    </source>
</evidence>
<dbReference type="EMBL" id="BT050776">
    <property type="protein sequence ID" value="ACJ83445.1"/>
    <property type="molecule type" value="mRNA"/>
</dbReference>
<reference evidence="2" key="1">
    <citation type="submission" date="2008-12" db="EMBL/GenBank/DDBJ databases">
        <title>Medicago truncatula full length cdna cloning project.</title>
        <authorList>
            <person name="Moskal W."/>
            <person name="Chan A."/>
            <person name="Cheung F."/>
            <person name="Xiao Y."/>
            <person name="Town C.D."/>
        </authorList>
    </citation>
    <scope>NUCLEOTIDE SEQUENCE</scope>
</reference>
<keyword evidence="1" id="KW-0472">Membrane</keyword>
<accession>B7FFM6</accession>
<name>B7FFM6_MEDTR</name>
<organism evidence="2">
    <name type="scientific">Medicago truncatula</name>
    <name type="common">Barrel medic</name>
    <name type="synonym">Medicago tribuloides</name>
    <dbReference type="NCBI Taxonomy" id="3880"/>
    <lineage>
        <taxon>Eukaryota</taxon>
        <taxon>Viridiplantae</taxon>
        <taxon>Streptophyta</taxon>
        <taxon>Embryophyta</taxon>
        <taxon>Tracheophyta</taxon>
        <taxon>Spermatophyta</taxon>
        <taxon>Magnoliopsida</taxon>
        <taxon>eudicotyledons</taxon>
        <taxon>Gunneridae</taxon>
        <taxon>Pentapetalae</taxon>
        <taxon>rosids</taxon>
        <taxon>fabids</taxon>
        <taxon>Fabales</taxon>
        <taxon>Fabaceae</taxon>
        <taxon>Papilionoideae</taxon>
        <taxon>50 kb inversion clade</taxon>
        <taxon>NPAAA clade</taxon>
        <taxon>Hologalegina</taxon>
        <taxon>IRL clade</taxon>
        <taxon>Trifolieae</taxon>
        <taxon>Medicago</taxon>
    </lineage>
</organism>
<dbReference type="AlphaFoldDB" id="B7FFM6"/>
<proteinExistence type="evidence at transcript level"/>
<keyword evidence="1" id="KW-0812">Transmembrane</keyword>
<protein>
    <recommendedName>
        <fullName evidence="3">Transmembrane protein</fullName>
    </recommendedName>
</protein>
<feature type="transmembrane region" description="Helical" evidence="1">
    <location>
        <begin position="16"/>
        <end position="40"/>
    </location>
</feature>
<keyword evidence="1" id="KW-1133">Transmembrane helix</keyword>
<evidence type="ECO:0000313" key="2">
    <source>
        <dbReference type="EMBL" id="ACJ83445.1"/>
    </source>
</evidence>
<sequence>MNRFHVECVMGEDISLMYFLCLILFVSDIHPWLITVNVLVAPFDRLEPTIYNFLYDTIY</sequence>
<evidence type="ECO:0000256" key="1">
    <source>
        <dbReference type="SAM" id="Phobius"/>
    </source>
</evidence>